<dbReference type="EMBL" id="AAKFGN010000001">
    <property type="protein sequence ID" value="ECR2657489.1"/>
    <property type="molecule type" value="Genomic_DNA"/>
</dbReference>
<evidence type="ECO:0000313" key="2">
    <source>
        <dbReference type="EMBL" id="ECW0164333.1"/>
    </source>
</evidence>
<sequence>MTDHIKKEPEDETIIDSAKIYDALRKNYFDRCFLSSYLDEKIDDNLHPFSDEAYNKMKSLHDERDNLNFKNKMKEIKRNLSTSQKKEVEKIMKNKIK</sequence>
<comment type="caution">
    <text evidence="1">The sequence shown here is derived from an EMBL/GenBank/DDBJ whole genome shotgun (WGS) entry which is preliminary data.</text>
</comment>
<gene>
    <name evidence="1" type="ORF">F1J57_01220</name>
    <name evidence="2" type="ORF">F3E75_05435</name>
</gene>
<reference evidence="1" key="1">
    <citation type="submission" date="2019-09" db="EMBL/GenBank/DDBJ databases">
        <authorList>
            <person name="Ashton P.M."/>
            <person name="Dallman T."/>
            <person name="Nair S."/>
            <person name="De Pinna E."/>
            <person name="Peters T."/>
            <person name="Grant K."/>
        </authorList>
    </citation>
    <scope>NUCLEOTIDE SEQUENCE</scope>
    <source>
        <strain evidence="1">797590</strain>
        <strain evidence="2">802759</strain>
    </source>
</reference>
<protein>
    <submittedName>
        <fullName evidence="1">Uncharacterized protein</fullName>
    </submittedName>
</protein>
<proteinExistence type="predicted"/>
<evidence type="ECO:0000313" key="1">
    <source>
        <dbReference type="EMBL" id="ECR2657489.1"/>
    </source>
</evidence>
<name>A0A3U2R992_SALET</name>
<dbReference type="EMBL" id="AAKUZR010000004">
    <property type="protein sequence ID" value="ECW0164333.1"/>
    <property type="molecule type" value="Genomic_DNA"/>
</dbReference>
<dbReference type="RefSeq" id="WP_000129503.1">
    <property type="nucleotide sequence ID" value="NZ_CP129109.1"/>
</dbReference>
<accession>A0A3U2R992</accession>
<dbReference type="AlphaFoldDB" id="A0A3U2R992"/>
<organism evidence="1">
    <name type="scientific">Salmonella enterica I</name>
    <dbReference type="NCBI Taxonomy" id="59201"/>
    <lineage>
        <taxon>Bacteria</taxon>
        <taxon>Pseudomonadati</taxon>
        <taxon>Pseudomonadota</taxon>
        <taxon>Gammaproteobacteria</taxon>
        <taxon>Enterobacterales</taxon>
        <taxon>Enterobacteriaceae</taxon>
        <taxon>Salmonella</taxon>
    </lineage>
</organism>